<dbReference type="EMBL" id="BOMG01000116">
    <property type="protein sequence ID" value="GID60933.1"/>
    <property type="molecule type" value="Genomic_DNA"/>
</dbReference>
<dbReference type="PROSITE" id="PS50801">
    <property type="entry name" value="STAS"/>
    <property type="match status" value="1"/>
</dbReference>
<keyword evidence="3" id="KW-1185">Reference proteome</keyword>
<name>A0ABQ3XR29_9ACTN</name>
<dbReference type="Proteomes" id="UP000612282">
    <property type="component" value="Unassembled WGS sequence"/>
</dbReference>
<dbReference type="RefSeq" id="WP_203808412.1">
    <property type="nucleotide sequence ID" value="NZ_BAAAQE010000109.1"/>
</dbReference>
<dbReference type="InterPro" id="IPR058548">
    <property type="entry name" value="MlaB-like_STAS"/>
</dbReference>
<proteinExistence type="predicted"/>
<gene>
    <name evidence="2" type="primary">rsbV_4</name>
    <name evidence="2" type="ORF">Aco03nite_093370</name>
</gene>
<dbReference type="Gene3D" id="3.30.750.24">
    <property type="entry name" value="STAS domain"/>
    <property type="match status" value="1"/>
</dbReference>
<feature type="domain" description="STAS" evidence="1">
    <location>
        <begin position="14"/>
        <end position="96"/>
    </location>
</feature>
<protein>
    <submittedName>
        <fullName evidence="2">Anti-anti-sigma factor</fullName>
    </submittedName>
</protein>
<dbReference type="SUPFAM" id="SSF52091">
    <property type="entry name" value="SpoIIaa-like"/>
    <property type="match status" value="1"/>
</dbReference>
<dbReference type="InterPro" id="IPR036513">
    <property type="entry name" value="STAS_dom_sf"/>
</dbReference>
<comment type="caution">
    <text evidence="2">The sequence shown here is derived from an EMBL/GenBank/DDBJ whole genome shotgun (WGS) entry which is preliminary data.</text>
</comment>
<accession>A0ABQ3XR29</accession>
<organism evidence="2 3">
    <name type="scientific">Actinoplanes couchii</name>
    <dbReference type="NCBI Taxonomy" id="403638"/>
    <lineage>
        <taxon>Bacteria</taxon>
        <taxon>Bacillati</taxon>
        <taxon>Actinomycetota</taxon>
        <taxon>Actinomycetes</taxon>
        <taxon>Micromonosporales</taxon>
        <taxon>Micromonosporaceae</taxon>
        <taxon>Actinoplanes</taxon>
    </lineage>
</organism>
<sequence>MTTALTLTTGPGAVLTAAGEIDMSNAETFAAALTSAVTSAAGSPLTVDLTAVQYLDSAGLAALFVQADHIEVLTGPILAPLLEISGLSEMTTVRWA</sequence>
<reference evidence="2 3" key="1">
    <citation type="submission" date="2021-01" db="EMBL/GenBank/DDBJ databases">
        <title>Whole genome shotgun sequence of Actinoplanes couchii NBRC 106145.</title>
        <authorList>
            <person name="Komaki H."/>
            <person name="Tamura T."/>
        </authorList>
    </citation>
    <scope>NUCLEOTIDE SEQUENCE [LARGE SCALE GENOMIC DNA]</scope>
    <source>
        <strain evidence="2 3">NBRC 106145</strain>
    </source>
</reference>
<evidence type="ECO:0000313" key="3">
    <source>
        <dbReference type="Proteomes" id="UP000612282"/>
    </source>
</evidence>
<evidence type="ECO:0000313" key="2">
    <source>
        <dbReference type="EMBL" id="GID60933.1"/>
    </source>
</evidence>
<evidence type="ECO:0000259" key="1">
    <source>
        <dbReference type="PROSITE" id="PS50801"/>
    </source>
</evidence>
<dbReference type="CDD" id="cd07043">
    <property type="entry name" value="STAS_anti-anti-sigma_factors"/>
    <property type="match status" value="1"/>
</dbReference>
<dbReference type="Pfam" id="PF13466">
    <property type="entry name" value="STAS_2"/>
    <property type="match status" value="1"/>
</dbReference>
<dbReference type="InterPro" id="IPR002645">
    <property type="entry name" value="STAS_dom"/>
</dbReference>